<dbReference type="AlphaFoldDB" id="A0A840U5L5"/>
<organism evidence="1 2">
    <name type="scientific">Rhabdobacter roseus</name>
    <dbReference type="NCBI Taxonomy" id="1655419"/>
    <lineage>
        <taxon>Bacteria</taxon>
        <taxon>Pseudomonadati</taxon>
        <taxon>Bacteroidota</taxon>
        <taxon>Cytophagia</taxon>
        <taxon>Cytophagales</taxon>
        <taxon>Cytophagaceae</taxon>
        <taxon>Rhabdobacter</taxon>
    </lineage>
</organism>
<evidence type="ECO:0000313" key="2">
    <source>
        <dbReference type="Proteomes" id="UP000557307"/>
    </source>
</evidence>
<reference evidence="1 2" key="1">
    <citation type="submission" date="2020-08" db="EMBL/GenBank/DDBJ databases">
        <title>Genomic Encyclopedia of Type Strains, Phase IV (KMG-IV): sequencing the most valuable type-strain genomes for metagenomic binning, comparative biology and taxonomic classification.</title>
        <authorList>
            <person name="Goeker M."/>
        </authorList>
    </citation>
    <scope>NUCLEOTIDE SEQUENCE [LARGE SCALE GENOMIC DNA]</scope>
    <source>
        <strain evidence="1 2">DSM 105074</strain>
    </source>
</reference>
<accession>A0A840U5L5</accession>
<evidence type="ECO:0000313" key="1">
    <source>
        <dbReference type="EMBL" id="MBB5287370.1"/>
    </source>
</evidence>
<protein>
    <submittedName>
        <fullName evidence="1">Uncharacterized protein</fullName>
    </submittedName>
</protein>
<dbReference type="RefSeq" id="WP_184179406.1">
    <property type="nucleotide sequence ID" value="NZ_JACHGF010000017.1"/>
</dbReference>
<gene>
    <name evidence="1" type="ORF">HNQ92_005533</name>
</gene>
<proteinExistence type="predicted"/>
<comment type="caution">
    <text evidence="1">The sequence shown here is derived from an EMBL/GenBank/DDBJ whole genome shotgun (WGS) entry which is preliminary data.</text>
</comment>
<dbReference type="EMBL" id="JACHGF010000017">
    <property type="protein sequence ID" value="MBB5287370.1"/>
    <property type="molecule type" value="Genomic_DNA"/>
</dbReference>
<dbReference type="Proteomes" id="UP000557307">
    <property type="component" value="Unassembled WGS sequence"/>
</dbReference>
<name>A0A840U5L5_9BACT</name>
<keyword evidence="2" id="KW-1185">Reference proteome</keyword>
<sequence length="195" mass="23111">MQPLPELVNGLEVLKPLLLNFGFSLDNYESGKGSGGKFTRATFAKDNKKFIIGYRYSVGYVVYECDKLQVSHDFYLDGLGFAEQKQFPDFQSDDKLLAFRYILHDLEFLVDDFFLGGCSILKVLARQQKEMIEEYNRKAQEEYKYQVDRRYINKARQEFKSKNYKNCLDYYCMVQYGEILSNYDRKAIEYCKRHK</sequence>